<gene>
    <name evidence="1" type="ORF">METZ01_LOCUS59323</name>
</gene>
<protein>
    <submittedName>
        <fullName evidence="1">Uncharacterized protein</fullName>
    </submittedName>
</protein>
<dbReference type="Pfam" id="PF16724">
    <property type="entry name" value="T4-gp15_tss"/>
    <property type="match status" value="1"/>
</dbReference>
<organism evidence="1">
    <name type="scientific">marine metagenome</name>
    <dbReference type="NCBI Taxonomy" id="408172"/>
    <lineage>
        <taxon>unclassified sequences</taxon>
        <taxon>metagenomes</taxon>
        <taxon>ecological metagenomes</taxon>
    </lineage>
</organism>
<proteinExistence type="predicted"/>
<dbReference type="AlphaFoldDB" id="A0A381SSL5"/>
<dbReference type="EMBL" id="UINC01003455">
    <property type="protein sequence ID" value="SVA06469.1"/>
    <property type="molecule type" value="Genomic_DNA"/>
</dbReference>
<evidence type="ECO:0000313" key="1">
    <source>
        <dbReference type="EMBL" id="SVA06469.1"/>
    </source>
</evidence>
<dbReference type="InterPro" id="IPR031997">
    <property type="entry name" value="T4-gp15_tss"/>
</dbReference>
<reference evidence="1" key="1">
    <citation type="submission" date="2018-05" db="EMBL/GenBank/DDBJ databases">
        <authorList>
            <person name="Lanie J.A."/>
            <person name="Ng W.-L."/>
            <person name="Kazmierczak K.M."/>
            <person name="Andrzejewski T.M."/>
            <person name="Davidsen T.M."/>
            <person name="Wayne K.J."/>
            <person name="Tettelin H."/>
            <person name="Glass J.I."/>
            <person name="Rusch D."/>
            <person name="Podicherti R."/>
            <person name="Tsui H.-C.T."/>
            <person name="Winkler M.E."/>
        </authorList>
    </citation>
    <scope>NUCLEOTIDE SEQUENCE</scope>
</reference>
<sequence length="193" mass="22013">MGFELKGLKYDATRKLNKLQKTVRVKTSDSTIHNFNYSPVPYDVNFSLYSFTATAENGLQIIEQILPYFAPDYTVTINAIPELNIKRDVPIVLDEVQYEDTYDGEFNKRRAVIYTLEFTAKTYLYGPMAQSKVIRKSQSDIGTSTDAPLSREERIIVIPNPETANADDDFGFTTKISFFDDTKKYNPVTGEDE</sequence>
<accession>A0A381SSL5</accession>
<dbReference type="Gene3D" id="3.30.2000.40">
    <property type="entry name" value="Myoviridae tail sheath stabiliser"/>
    <property type="match status" value="1"/>
</dbReference>
<dbReference type="InterPro" id="IPR038553">
    <property type="entry name" value="T4-gp15_tss_sf"/>
</dbReference>
<name>A0A381SSL5_9ZZZZ</name>